<sequence>MYSGVPQEEVLSLLYSNVTMDYILNNMEPQIRLFVENGNVLAYADDLVINTYPEENEISNFLLNT</sequence>
<comment type="caution">
    <text evidence="2">The sequence shown here is derived from an EMBL/GenBank/DDBJ whole genome shotgun (WGS) entry which is preliminary data.</text>
</comment>
<name>A0AAD1XDR7_EUPCR</name>
<evidence type="ECO:0000313" key="3">
    <source>
        <dbReference type="Proteomes" id="UP001295684"/>
    </source>
</evidence>
<evidence type="ECO:0000313" key="2">
    <source>
        <dbReference type="EMBL" id="CAI2372504.1"/>
    </source>
</evidence>
<keyword evidence="3" id="KW-1185">Reference proteome</keyword>
<protein>
    <recommendedName>
        <fullName evidence="1">Reverse transcriptase domain-containing protein</fullName>
    </recommendedName>
</protein>
<feature type="domain" description="Reverse transcriptase" evidence="1">
    <location>
        <begin position="1"/>
        <end position="65"/>
    </location>
</feature>
<accession>A0AAD1XDR7</accession>
<proteinExistence type="predicted"/>
<gene>
    <name evidence="2" type="ORF">ECRASSUSDP1_LOCUS13835</name>
</gene>
<dbReference type="InterPro" id="IPR000477">
    <property type="entry name" value="RT_dom"/>
</dbReference>
<dbReference type="Proteomes" id="UP001295684">
    <property type="component" value="Unassembled WGS sequence"/>
</dbReference>
<organism evidence="2 3">
    <name type="scientific">Euplotes crassus</name>
    <dbReference type="NCBI Taxonomy" id="5936"/>
    <lineage>
        <taxon>Eukaryota</taxon>
        <taxon>Sar</taxon>
        <taxon>Alveolata</taxon>
        <taxon>Ciliophora</taxon>
        <taxon>Intramacronucleata</taxon>
        <taxon>Spirotrichea</taxon>
        <taxon>Hypotrichia</taxon>
        <taxon>Euplotida</taxon>
        <taxon>Euplotidae</taxon>
        <taxon>Moneuplotes</taxon>
    </lineage>
</organism>
<reference evidence="2" key="1">
    <citation type="submission" date="2023-07" db="EMBL/GenBank/DDBJ databases">
        <authorList>
            <consortium name="AG Swart"/>
            <person name="Singh M."/>
            <person name="Singh A."/>
            <person name="Seah K."/>
            <person name="Emmerich C."/>
        </authorList>
    </citation>
    <scope>NUCLEOTIDE SEQUENCE</scope>
    <source>
        <strain evidence="2">DP1</strain>
    </source>
</reference>
<dbReference type="AlphaFoldDB" id="A0AAD1XDR7"/>
<dbReference type="PROSITE" id="PS50878">
    <property type="entry name" value="RT_POL"/>
    <property type="match status" value="1"/>
</dbReference>
<dbReference type="EMBL" id="CAMPGE010013791">
    <property type="protein sequence ID" value="CAI2372504.1"/>
    <property type="molecule type" value="Genomic_DNA"/>
</dbReference>
<evidence type="ECO:0000259" key="1">
    <source>
        <dbReference type="PROSITE" id="PS50878"/>
    </source>
</evidence>